<evidence type="ECO:0000313" key="2">
    <source>
        <dbReference type="Proteomes" id="UP000077115"/>
    </source>
</evidence>
<protein>
    <recommendedName>
        <fullName evidence="3">TAP42-like family protein</fullName>
    </recommendedName>
</protein>
<dbReference type="PANTHER" id="PTHR10933:SF9">
    <property type="entry name" value="IMMUNOGLOBULIN-BINDING PROTEIN 1"/>
    <property type="match status" value="1"/>
</dbReference>
<dbReference type="GO" id="GO:0005829">
    <property type="term" value="C:cytosol"/>
    <property type="evidence" value="ECO:0007669"/>
    <property type="project" value="TreeGrafter"/>
</dbReference>
<dbReference type="InterPro" id="IPR038511">
    <property type="entry name" value="TAP42/TAP46-like_sf"/>
</dbReference>
<dbReference type="STRING" id="403673.A0A177WHI4"/>
<evidence type="ECO:0000313" key="1">
    <source>
        <dbReference type="EMBL" id="OAJ38960.1"/>
    </source>
</evidence>
<dbReference type="Gene3D" id="1.25.40.540">
    <property type="entry name" value="TAP42-like family"/>
    <property type="match status" value="1"/>
</dbReference>
<evidence type="ECO:0008006" key="3">
    <source>
        <dbReference type="Google" id="ProtNLM"/>
    </source>
</evidence>
<dbReference type="AlphaFoldDB" id="A0A177WHI4"/>
<dbReference type="EMBL" id="DS022302">
    <property type="protein sequence ID" value="OAJ38960.1"/>
    <property type="molecule type" value="Genomic_DNA"/>
</dbReference>
<dbReference type="InterPro" id="IPR007304">
    <property type="entry name" value="TAP46-like"/>
</dbReference>
<gene>
    <name evidence="1" type="ORF">BDEG_22850</name>
</gene>
<dbReference type="OrthoDB" id="10261753at2759"/>
<dbReference type="Proteomes" id="UP000077115">
    <property type="component" value="Unassembled WGS sequence"/>
</dbReference>
<accession>A0A177WHI4</accession>
<name>A0A177WHI4_BATDL</name>
<proteinExistence type="predicted"/>
<reference evidence="1 2" key="2">
    <citation type="submission" date="2016-05" db="EMBL/GenBank/DDBJ databases">
        <title>Lineage-specific infection strategies underlie the spectrum of fungal disease in amphibians.</title>
        <authorList>
            <person name="Cuomo C.A."/>
            <person name="Farrer R.A."/>
            <person name="James T."/>
            <person name="Longcore J."/>
            <person name="Birren B."/>
        </authorList>
    </citation>
    <scope>NUCLEOTIDE SEQUENCE [LARGE SCALE GENOMIC DNA]</scope>
    <source>
        <strain evidence="1 2">JEL423</strain>
    </source>
</reference>
<dbReference type="VEuPathDB" id="FungiDB:BDEG_22850"/>
<dbReference type="GO" id="GO:0035303">
    <property type="term" value="P:regulation of dephosphorylation"/>
    <property type="evidence" value="ECO:0007669"/>
    <property type="project" value="TreeGrafter"/>
</dbReference>
<dbReference type="eggNOG" id="KOG2830">
    <property type="taxonomic scope" value="Eukaryota"/>
</dbReference>
<dbReference type="GO" id="GO:0051721">
    <property type="term" value="F:protein phosphatase 2A binding"/>
    <property type="evidence" value="ECO:0007669"/>
    <property type="project" value="TreeGrafter"/>
</dbReference>
<sequence>MMATEAINSNSGPSLKEQYSKAISIYSKLEDCGLSGSDPEYQKMVSQAIGLFSECKQKVESLSLFSSNEILEDINTGDLRFILLDAYLGETILQAVSQDRGADLSNANEHLRAFLGRLEEYEILTKSDKQYLLSELGQLTLSADLRRNEKIARFKMERDVKIQLKALTEQLQLKDQMNANSGEVDVDDVERQILMTTIQLFIQKSIASLRMIKDEKEMLEFAKKRSETEQRTSMSISGSSADRVESRVAHRKLADLTGPLMDAKGKPLRPFIVRSQREAIKENVFKSGHNLPTMTIDEYLEREIARGNFLSGGTERPEKVVAADNDDAAIEAEMYKARAFDEFKDENPRGWGNRHNKG</sequence>
<dbReference type="PANTHER" id="PTHR10933">
    <property type="entry name" value="IMMUNOGLOBULIN-BINDING PROTEIN 1"/>
    <property type="match status" value="1"/>
</dbReference>
<reference evidence="1 2" key="1">
    <citation type="submission" date="2006-10" db="EMBL/GenBank/DDBJ databases">
        <title>The Genome Sequence of Batrachochytrium dendrobatidis JEL423.</title>
        <authorList>
            <consortium name="The Broad Institute Genome Sequencing Platform"/>
            <person name="Birren B."/>
            <person name="Lander E."/>
            <person name="Galagan J."/>
            <person name="Cuomo C."/>
            <person name="Devon K."/>
            <person name="Jaffe D."/>
            <person name="Butler J."/>
            <person name="Alvarez P."/>
            <person name="Gnerre S."/>
            <person name="Grabherr M."/>
            <person name="Kleber M."/>
            <person name="Mauceli E."/>
            <person name="Brockman W."/>
            <person name="Young S."/>
            <person name="LaButti K."/>
            <person name="Sykes S."/>
            <person name="DeCaprio D."/>
            <person name="Crawford M."/>
            <person name="Koehrsen M."/>
            <person name="Engels R."/>
            <person name="Montgomery P."/>
            <person name="Pearson M."/>
            <person name="Howarth C."/>
            <person name="Larson L."/>
            <person name="White J."/>
            <person name="O'Leary S."/>
            <person name="Kodira C."/>
            <person name="Zeng Q."/>
            <person name="Yandava C."/>
            <person name="Alvarado L."/>
            <person name="Longcore J."/>
            <person name="James T."/>
        </authorList>
    </citation>
    <scope>NUCLEOTIDE SEQUENCE [LARGE SCALE GENOMIC DNA]</scope>
    <source>
        <strain evidence="1 2">JEL423</strain>
    </source>
</reference>
<dbReference type="GO" id="GO:0009966">
    <property type="term" value="P:regulation of signal transduction"/>
    <property type="evidence" value="ECO:0007669"/>
    <property type="project" value="InterPro"/>
</dbReference>
<dbReference type="Pfam" id="PF04177">
    <property type="entry name" value="TAP42"/>
    <property type="match status" value="1"/>
</dbReference>
<organism evidence="1 2">
    <name type="scientific">Batrachochytrium dendrobatidis (strain JEL423)</name>
    <dbReference type="NCBI Taxonomy" id="403673"/>
    <lineage>
        <taxon>Eukaryota</taxon>
        <taxon>Fungi</taxon>
        <taxon>Fungi incertae sedis</taxon>
        <taxon>Chytridiomycota</taxon>
        <taxon>Chytridiomycota incertae sedis</taxon>
        <taxon>Chytridiomycetes</taxon>
        <taxon>Rhizophydiales</taxon>
        <taxon>Rhizophydiales incertae sedis</taxon>
        <taxon>Batrachochytrium</taxon>
    </lineage>
</organism>